<gene>
    <name evidence="3" type="ORF">PAT3040_05956</name>
</gene>
<proteinExistence type="predicted"/>
<dbReference type="InterPro" id="IPR032675">
    <property type="entry name" value="LRR_dom_sf"/>
</dbReference>
<evidence type="ECO:0000256" key="2">
    <source>
        <dbReference type="ARBA" id="ARBA00022737"/>
    </source>
</evidence>
<organism evidence="3 4">
    <name type="scientific">Paenibacillus agaridevorans</name>
    <dbReference type="NCBI Taxonomy" id="171404"/>
    <lineage>
        <taxon>Bacteria</taxon>
        <taxon>Bacillati</taxon>
        <taxon>Bacillota</taxon>
        <taxon>Bacilli</taxon>
        <taxon>Bacillales</taxon>
        <taxon>Paenibacillaceae</taxon>
        <taxon>Paenibacillus</taxon>
    </lineage>
</organism>
<accession>A0A2R5F157</accession>
<dbReference type="InterPro" id="IPR001611">
    <property type="entry name" value="Leu-rich_rpt"/>
</dbReference>
<keyword evidence="1" id="KW-0433">Leucine-rich repeat</keyword>
<dbReference type="AlphaFoldDB" id="A0A2R5F157"/>
<dbReference type="InterPro" id="IPR050836">
    <property type="entry name" value="SDS22/Internalin_LRR"/>
</dbReference>
<evidence type="ECO:0000313" key="3">
    <source>
        <dbReference type="EMBL" id="GBG11168.1"/>
    </source>
</evidence>
<dbReference type="Proteomes" id="UP000245202">
    <property type="component" value="Unassembled WGS sequence"/>
</dbReference>
<dbReference type="PANTHER" id="PTHR46652:SF3">
    <property type="entry name" value="LEUCINE-RICH REPEAT-CONTAINING PROTEIN 9"/>
    <property type="match status" value="1"/>
</dbReference>
<dbReference type="Gene3D" id="3.80.10.10">
    <property type="entry name" value="Ribonuclease Inhibitor"/>
    <property type="match status" value="2"/>
</dbReference>
<evidence type="ECO:0000313" key="4">
    <source>
        <dbReference type="Proteomes" id="UP000245202"/>
    </source>
</evidence>
<evidence type="ECO:0000256" key="1">
    <source>
        <dbReference type="ARBA" id="ARBA00022614"/>
    </source>
</evidence>
<name>A0A2R5F157_9BACL</name>
<keyword evidence="2" id="KW-0677">Repeat</keyword>
<keyword evidence="4" id="KW-1185">Reference proteome</keyword>
<dbReference type="PANTHER" id="PTHR46652">
    <property type="entry name" value="LEUCINE-RICH REPEAT AND IQ DOMAIN-CONTAINING PROTEIN 1-RELATED"/>
    <property type="match status" value="1"/>
</dbReference>
<protein>
    <submittedName>
        <fullName evidence="3">Cell wall anchor</fullName>
    </submittedName>
</protein>
<dbReference type="PROSITE" id="PS51450">
    <property type="entry name" value="LRR"/>
    <property type="match status" value="1"/>
</dbReference>
<sequence>MPLMLIGLMAGYFFLNGNPAEQSGATTSTVRTMPESEVLLFFLRDVFDKGDAMPTEEEIAKIRYLSVRHDDEDRWRFTYSLDDPFTNGQAELIDYAIHDKLLNTQRIEQKDFEAFSGLTELNLMNEYEVSQGTDVGFRHLQGIKAYAGGFNESFGRIANYFGDNSQIVKLSTQIRSNEELALLLKFPKLQTLEISYVNETVTDFHLLNQLPLQSLSLTTVDHLGWLSSLTGLKSLSVSYSKETDFSALYSLSQLQELKLSMVENLKTIDFMQNMPNLQSLDLDYVPITNLERLRDKTSLTSLRLTSPNKLESVEAVNSLTSLTELSITGYHGAKSPISLPNLKKAELQSKLLLELTAPVLQSLTVDLFSEDLDGADLAKYPRLEQLSLKESGNFTGIPSLNRLTDLRTLHFNETYFFEETSALFQLQHVKAITCTECSFQFDEQESFANNTLEHLTLNQPSFRIGNGDWLNDAENVMHYFADMAALRSFTMQDDSIQTLDFMKDWERIEVLHLENNAISNVEPLAHLPHLRKVYLLGNQAQNKSVLDKGILIY</sequence>
<reference evidence="3 4" key="1">
    <citation type="submission" date="2017-08" db="EMBL/GenBank/DDBJ databases">
        <title>Substantial Increase in Enzyme Production by Combined Drug-Resistance Mutations in Paenibacillus agaridevorans.</title>
        <authorList>
            <person name="Tanaka Y."/>
            <person name="Funane K."/>
            <person name="Hosaka T."/>
            <person name="Shiwa Y."/>
            <person name="Fujita N."/>
            <person name="Miyazaki T."/>
            <person name="Yoshikawa H."/>
            <person name="Murakami K."/>
            <person name="Kasahara K."/>
            <person name="Inaoka T."/>
            <person name="Hiraga Y."/>
            <person name="Ochi K."/>
        </authorList>
    </citation>
    <scope>NUCLEOTIDE SEQUENCE [LARGE SCALE GENOMIC DNA]</scope>
    <source>
        <strain evidence="3 4">T-3040</strain>
    </source>
</reference>
<dbReference type="EMBL" id="BDQX01000384">
    <property type="protein sequence ID" value="GBG11168.1"/>
    <property type="molecule type" value="Genomic_DNA"/>
</dbReference>
<comment type="caution">
    <text evidence="3">The sequence shown here is derived from an EMBL/GenBank/DDBJ whole genome shotgun (WGS) entry which is preliminary data.</text>
</comment>
<dbReference type="SUPFAM" id="SSF52058">
    <property type="entry name" value="L domain-like"/>
    <property type="match status" value="1"/>
</dbReference>